<accession>A0AAF0BU06</accession>
<dbReference type="PROSITE" id="PS00893">
    <property type="entry name" value="NUDIX_BOX"/>
    <property type="match status" value="1"/>
</dbReference>
<dbReference type="AlphaFoldDB" id="A0AAF0BU06"/>
<reference evidence="5" key="1">
    <citation type="submission" date="2023-01" db="EMBL/GenBank/DDBJ databases">
        <title>The diversity of Class Acidimicrobiia in South China Sea sediment environments and the proposal of Iamia marina sp. nov., a novel species of the genus Iamia.</title>
        <authorList>
            <person name="He Y."/>
            <person name="Tian X."/>
        </authorList>
    </citation>
    <scope>NUCLEOTIDE SEQUENCE</scope>
    <source>
        <strain evidence="5">DSM 19957</strain>
    </source>
</reference>
<dbReference type="KEGG" id="ima:PO878_10965"/>
<evidence type="ECO:0000256" key="1">
    <source>
        <dbReference type="ARBA" id="ARBA00005582"/>
    </source>
</evidence>
<evidence type="ECO:0000256" key="2">
    <source>
        <dbReference type="ARBA" id="ARBA00022801"/>
    </source>
</evidence>
<dbReference type="Proteomes" id="UP001216390">
    <property type="component" value="Chromosome"/>
</dbReference>
<gene>
    <name evidence="5" type="ORF">PO878_10965</name>
</gene>
<dbReference type="RefSeq" id="WP_272734544.1">
    <property type="nucleotide sequence ID" value="NZ_CP116942.1"/>
</dbReference>
<protein>
    <submittedName>
        <fullName evidence="5">NUDIX hydrolase</fullName>
    </submittedName>
</protein>
<dbReference type="PRINTS" id="PR00502">
    <property type="entry name" value="NUDIXFAMILY"/>
</dbReference>
<dbReference type="InterPro" id="IPR020476">
    <property type="entry name" value="Nudix_hydrolase"/>
</dbReference>
<comment type="similarity">
    <text evidence="1 3">Belongs to the Nudix hydrolase family.</text>
</comment>
<dbReference type="PROSITE" id="PS51462">
    <property type="entry name" value="NUDIX"/>
    <property type="match status" value="1"/>
</dbReference>
<sequence length="145" mass="15540">MSPVPGDGPPRRPRPSVAVGAVVVDNDDLLLVRRAQPPAAGTWSVPGGRVEAGETLAEAVVRELEEETGQEGACGELVGWTELLDEDHHAVVLDFRVHLLERRPLRAGDDAADARWVPLGDVAEMHLAPGLAEFLHDHDVIATIT</sequence>
<name>A0AAF0BU06_9ACTN</name>
<dbReference type="InterPro" id="IPR000086">
    <property type="entry name" value="NUDIX_hydrolase_dom"/>
</dbReference>
<dbReference type="Pfam" id="PF00293">
    <property type="entry name" value="NUDIX"/>
    <property type="match status" value="1"/>
</dbReference>
<keyword evidence="2 3" id="KW-0378">Hydrolase</keyword>
<organism evidence="5 6">
    <name type="scientific">Iamia majanohamensis</name>
    <dbReference type="NCBI Taxonomy" id="467976"/>
    <lineage>
        <taxon>Bacteria</taxon>
        <taxon>Bacillati</taxon>
        <taxon>Actinomycetota</taxon>
        <taxon>Acidimicrobiia</taxon>
        <taxon>Acidimicrobiales</taxon>
        <taxon>Iamiaceae</taxon>
        <taxon>Iamia</taxon>
    </lineage>
</organism>
<dbReference type="Gene3D" id="3.90.79.10">
    <property type="entry name" value="Nucleoside Triphosphate Pyrophosphohydrolase"/>
    <property type="match status" value="1"/>
</dbReference>
<evidence type="ECO:0000259" key="4">
    <source>
        <dbReference type="PROSITE" id="PS51462"/>
    </source>
</evidence>
<dbReference type="EMBL" id="CP116942">
    <property type="protein sequence ID" value="WCO65019.1"/>
    <property type="molecule type" value="Genomic_DNA"/>
</dbReference>
<dbReference type="PANTHER" id="PTHR43736:SF1">
    <property type="entry name" value="DIHYDRONEOPTERIN TRIPHOSPHATE DIPHOSPHATASE"/>
    <property type="match status" value="1"/>
</dbReference>
<dbReference type="PANTHER" id="PTHR43736">
    <property type="entry name" value="ADP-RIBOSE PYROPHOSPHATASE"/>
    <property type="match status" value="1"/>
</dbReference>
<dbReference type="SUPFAM" id="SSF55811">
    <property type="entry name" value="Nudix"/>
    <property type="match status" value="1"/>
</dbReference>
<proteinExistence type="inferred from homology"/>
<dbReference type="CDD" id="cd04673">
    <property type="entry name" value="NUDIX_ADPRase"/>
    <property type="match status" value="1"/>
</dbReference>
<dbReference type="InterPro" id="IPR015797">
    <property type="entry name" value="NUDIX_hydrolase-like_dom_sf"/>
</dbReference>
<keyword evidence="6" id="KW-1185">Reference proteome</keyword>
<evidence type="ECO:0000256" key="3">
    <source>
        <dbReference type="RuleBase" id="RU003476"/>
    </source>
</evidence>
<feature type="domain" description="Nudix hydrolase" evidence="4">
    <location>
        <begin position="14"/>
        <end position="145"/>
    </location>
</feature>
<dbReference type="InterPro" id="IPR020084">
    <property type="entry name" value="NUDIX_hydrolase_CS"/>
</dbReference>
<evidence type="ECO:0000313" key="5">
    <source>
        <dbReference type="EMBL" id="WCO65019.1"/>
    </source>
</evidence>
<dbReference type="GO" id="GO:0016787">
    <property type="term" value="F:hydrolase activity"/>
    <property type="evidence" value="ECO:0007669"/>
    <property type="project" value="UniProtKB-KW"/>
</dbReference>
<evidence type="ECO:0000313" key="6">
    <source>
        <dbReference type="Proteomes" id="UP001216390"/>
    </source>
</evidence>